<protein>
    <submittedName>
        <fullName evidence="1">Unannotated protein</fullName>
    </submittedName>
</protein>
<organism evidence="1">
    <name type="scientific">freshwater metagenome</name>
    <dbReference type="NCBI Taxonomy" id="449393"/>
    <lineage>
        <taxon>unclassified sequences</taxon>
        <taxon>metagenomes</taxon>
        <taxon>ecological metagenomes</taxon>
    </lineage>
</organism>
<reference evidence="1" key="1">
    <citation type="submission" date="2020-05" db="EMBL/GenBank/DDBJ databases">
        <authorList>
            <person name="Chiriac C."/>
            <person name="Salcher M."/>
            <person name="Ghai R."/>
            <person name="Kavagutti S V."/>
        </authorList>
    </citation>
    <scope>NUCLEOTIDE SEQUENCE</scope>
</reference>
<name>A0A6J7I3Z1_9ZZZZ</name>
<proteinExistence type="predicted"/>
<accession>A0A6J7I3Z1</accession>
<dbReference type="AlphaFoldDB" id="A0A6J7I3Z1"/>
<sequence>MRAKVVAGRSEKGVGTDERPQLLEHARALGVGDAVEVELGCLEVGDVGDDRVSGGKLVLQIGPRLSAVRETDPGIGEPGGFGRRVRTHVVGERLLEPQIVPPLHRDEVAEPHVRHLVQNRVRPSLVLGFGCRRTEYVRFGERDETGVLHGTEVVFGDENLVVLTERVRIVELVVEEVEATLGDVEDVLGVEILGEGCAAVRAERDSQIASSPGRFDAVVRPGRNRGDVRRYGQRRGERGDCAVGDSRAVGQDRPCRGCCDPQRERGLQIGLLEIREHPSSIGRFVLGVQVDVVVDGVDEAVESFTRPAVPAACTYPNDVVVGESDQLNASSVVIDLRIGAVDGDLVHGRTDEIDPCRRRRRIEFDGRHRLEGVDVRVLGAQEVQIDEILHPVYVARSPASFGSGQIRGAHRTNPR</sequence>
<gene>
    <name evidence="1" type="ORF">UFOPK3472_03807</name>
</gene>
<evidence type="ECO:0000313" key="1">
    <source>
        <dbReference type="EMBL" id="CAB4925472.1"/>
    </source>
</evidence>
<dbReference type="EMBL" id="CAFBLX010000408">
    <property type="protein sequence ID" value="CAB4925472.1"/>
    <property type="molecule type" value="Genomic_DNA"/>
</dbReference>